<keyword evidence="1" id="KW-0812">Transmembrane</keyword>
<evidence type="ECO:0000313" key="3">
    <source>
        <dbReference type="Proteomes" id="UP001055172"/>
    </source>
</evidence>
<evidence type="ECO:0000313" key="2">
    <source>
        <dbReference type="EMBL" id="GJC89436.1"/>
    </source>
</evidence>
<organism evidence="2 3">
    <name type="scientific">Colletotrichum liriopes</name>
    <dbReference type="NCBI Taxonomy" id="708192"/>
    <lineage>
        <taxon>Eukaryota</taxon>
        <taxon>Fungi</taxon>
        <taxon>Dikarya</taxon>
        <taxon>Ascomycota</taxon>
        <taxon>Pezizomycotina</taxon>
        <taxon>Sordariomycetes</taxon>
        <taxon>Hypocreomycetidae</taxon>
        <taxon>Glomerellales</taxon>
        <taxon>Glomerellaceae</taxon>
        <taxon>Colletotrichum</taxon>
        <taxon>Colletotrichum spaethianum species complex</taxon>
    </lineage>
</organism>
<protein>
    <submittedName>
        <fullName evidence="2">Uncharacterized protein</fullName>
    </submittedName>
</protein>
<keyword evidence="1" id="KW-1133">Transmembrane helix</keyword>
<sequence>MFRRGSDEKNSGGGGSSRTHTWRTCGHPIFQRMGDIFWVAVIYLASELLIWALTFALSPVELQFLSSISGMVLVFAFMVSVSQLCPGSDGFYHRNVKSKVRLFPKPFHPVSGC</sequence>
<feature type="transmembrane region" description="Helical" evidence="1">
    <location>
        <begin position="64"/>
        <end position="85"/>
    </location>
</feature>
<accession>A0AA37GZZ4</accession>
<keyword evidence="3" id="KW-1185">Reference proteome</keyword>
<feature type="transmembrane region" description="Helical" evidence="1">
    <location>
        <begin position="36"/>
        <end position="58"/>
    </location>
</feature>
<name>A0AA37GZZ4_9PEZI</name>
<gene>
    <name evidence="2" type="ORF">ColLi_12274</name>
</gene>
<evidence type="ECO:0000256" key="1">
    <source>
        <dbReference type="SAM" id="Phobius"/>
    </source>
</evidence>
<dbReference type="AlphaFoldDB" id="A0AA37GZZ4"/>
<reference evidence="2 3" key="1">
    <citation type="submission" date="2021-07" db="EMBL/GenBank/DDBJ databases">
        <title>Genome data of Colletotrichum spaethianum.</title>
        <authorList>
            <person name="Utami Y.D."/>
            <person name="Hiruma K."/>
        </authorList>
    </citation>
    <scope>NUCLEOTIDE SEQUENCE [LARGE SCALE GENOMIC DNA]</scope>
    <source>
        <strain evidence="2 3">MAFF 242679</strain>
    </source>
</reference>
<dbReference type="EMBL" id="BPPX01000041">
    <property type="protein sequence ID" value="GJC89436.1"/>
    <property type="molecule type" value="Genomic_DNA"/>
</dbReference>
<keyword evidence="1" id="KW-0472">Membrane</keyword>
<dbReference type="Proteomes" id="UP001055172">
    <property type="component" value="Unassembled WGS sequence"/>
</dbReference>
<proteinExistence type="predicted"/>
<comment type="caution">
    <text evidence="2">The sequence shown here is derived from an EMBL/GenBank/DDBJ whole genome shotgun (WGS) entry which is preliminary data.</text>
</comment>